<evidence type="ECO:0000313" key="2">
    <source>
        <dbReference type="Proteomes" id="UP001612741"/>
    </source>
</evidence>
<evidence type="ECO:0000313" key="1">
    <source>
        <dbReference type="EMBL" id="MFI6502036.1"/>
    </source>
</evidence>
<organism evidence="1 2">
    <name type="scientific">Nonomuraea typhae</name>
    <dbReference type="NCBI Taxonomy" id="2603600"/>
    <lineage>
        <taxon>Bacteria</taxon>
        <taxon>Bacillati</taxon>
        <taxon>Actinomycetota</taxon>
        <taxon>Actinomycetes</taxon>
        <taxon>Streptosporangiales</taxon>
        <taxon>Streptosporangiaceae</taxon>
        <taxon>Nonomuraea</taxon>
    </lineage>
</organism>
<sequence length="254" mass="27774">MAAVIVQIRPEPVRQPYTTTTEPTPTFTTVGPVKPQPLRPVRGVADLAANAAVLAAAESAADPAPTAWAYVKSDHGELWRRLDDQKFAIVEDGKVKVIEGSEFEVGYRYLLSLPTDPDRLLERIYATIDDEHARARDTSRAPWKPLTAGQRDSWAFQQIAQGMRDAVLPAKLRAVMYGALAKIPGTRYQGKAVDPAGRAALSVYLTYGAGLRDEIFVHPRTYAYLGYRTDEKGRTIGSDAVLKAVIVAGPGRRS</sequence>
<dbReference type="RefSeq" id="WP_397087012.1">
    <property type="nucleotide sequence ID" value="NZ_JBITGY010000009.1"/>
</dbReference>
<comment type="caution">
    <text evidence="1">The sequence shown here is derived from an EMBL/GenBank/DDBJ whole genome shotgun (WGS) entry which is preliminary data.</text>
</comment>
<proteinExistence type="predicted"/>
<name>A0ABW7Z1J3_9ACTN</name>
<reference evidence="1 2" key="1">
    <citation type="submission" date="2024-10" db="EMBL/GenBank/DDBJ databases">
        <title>The Natural Products Discovery Center: Release of the First 8490 Sequenced Strains for Exploring Actinobacteria Biosynthetic Diversity.</title>
        <authorList>
            <person name="Kalkreuter E."/>
            <person name="Kautsar S.A."/>
            <person name="Yang D."/>
            <person name="Bader C.D."/>
            <person name="Teijaro C.N."/>
            <person name="Fluegel L."/>
            <person name="Davis C.M."/>
            <person name="Simpson J.R."/>
            <person name="Lauterbach L."/>
            <person name="Steele A.D."/>
            <person name="Gui C."/>
            <person name="Meng S."/>
            <person name="Li G."/>
            <person name="Viehrig K."/>
            <person name="Ye F."/>
            <person name="Su P."/>
            <person name="Kiefer A.F."/>
            <person name="Nichols A."/>
            <person name="Cepeda A.J."/>
            <person name="Yan W."/>
            <person name="Fan B."/>
            <person name="Jiang Y."/>
            <person name="Adhikari A."/>
            <person name="Zheng C.-J."/>
            <person name="Schuster L."/>
            <person name="Cowan T.M."/>
            <person name="Smanski M.J."/>
            <person name="Chevrette M.G."/>
            <person name="De Carvalho L.P.S."/>
            <person name="Shen B."/>
        </authorList>
    </citation>
    <scope>NUCLEOTIDE SEQUENCE [LARGE SCALE GENOMIC DNA]</scope>
    <source>
        <strain evidence="1 2">NPDC050545</strain>
    </source>
</reference>
<dbReference type="Proteomes" id="UP001612741">
    <property type="component" value="Unassembled WGS sequence"/>
</dbReference>
<accession>A0ABW7Z1J3</accession>
<dbReference type="EMBL" id="JBITGY010000009">
    <property type="protein sequence ID" value="MFI6502036.1"/>
    <property type="molecule type" value="Genomic_DNA"/>
</dbReference>
<gene>
    <name evidence="1" type="ORF">ACIBG2_31975</name>
</gene>
<protein>
    <submittedName>
        <fullName evidence="1">Uncharacterized protein</fullName>
    </submittedName>
</protein>
<keyword evidence="2" id="KW-1185">Reference proteome</keyword>